<dbReference type="Gene3D" id="3.60.60.10">
    <property type="entry name" value="Penicillin V Acylase, Chain A"/>
    <property type="match status" value="1"/>
</dbReference>
<comment type="similarity">
    <text evidence="1">Belongs to the peptidase C59 family.</text>
</comment>
<sequence>MKRLSITLLLICAMFDSYNACTTFVIKDSTHLLFCRNYDYDFGAGFIVINKRNVAKRSLVFQPYEPLKWVSKYGSITFNQVGVDAPMGGMNEKGLVISLMALPESKYPEYKGGAALNQMEWIQYQLDNSASLKEVIANAKKLQTVPVATPAHYFVCDSLGNIGIFEYLNGELIIYQDAEVTIPVCSNMIYEKSVDAIKDYKGFGGEKSIPAKWRSVADIVAIARSKIDEYKKSNDKDPVDYSFQTLAAVGSPERTQWSVVYDIKEMKIHFKSLHNKNIRTLNFYDFDYDCGNEIQILDIQTSINSTPVKDQFFTLTKEYYTSYKVNLIHWFKMNVKGFPDIPNEAINNEVKYIFKRKCREHVK</sequence>
<evidence type="ECO:0000259" key="3">
    <source>
        <dbReference type="Pfam" id="PF02275"/>
    </source>
</evidence>
<accession>A0A3B1CCB9</accession>
<dbReference type="AlphaFoldDB" id="A0A3B1CCB9"/>
<dbReference type="InterPro" id="IPR029132">
    <property type="entry name" value="CBAH/NAAA_C"/>
</dbReference>
<dbReference type="SUPFAM" id="SSF56235">
    <property type="entry name" value="N-terminal nucleophile aminohydrolases (Ntn hydrolases)"/>
    <property type="match status" value="1"/>
</dbReference>
<name>A0A3B1CCB9_9ZZZZ</name>
<gene>
    <name evidence="4" type="ORF">MNBD_IGNAVI01-3062</name>
</gene>
<dbReference type="GO" id="GO:0016787">
    <property type="term" value="F:hydrolase activity"/>
    <property type="evidence" value="ECO:0007669"/>
    <property type="project" value="UniProtKB-KW"/>
</dbReference>
<evidence type="ECO:0000256" key="1">
    <source>
        <dbReference type="ARBA" id="ARBA00006625"/>
    </source>
</evidence>
<dbReference type="InterPro" id="IPR029055">
    <property type="entry name" value="Ntn_hydrolases_N"/>
</dbReference>
<protein>
    <recommendedName>
        <fullName evidence="3">Choloylglycine hydrolase/NAAA C-terminal domain-containing protein</fullName>
    </recommendedName>
</protein>
<keyword evidence="2" id="KW-0378">Hydrolase</keyword>
<dbReference type="PANTHER" id="PTHR35527">
    <property type="entry name" value="CHOLOYLGLYCINE HYDROLASE"/>
    <property type="match status" value="1"/>
</dbReference>
<evidence type="ECO:0000313" key="4">
    <source>
        <dbReference type="EMBL" id="VAX20430.1"/>
    </source>
</evidence>
<dbReference type="InterPro" id="IPR052193">
    <property type="entry name" value="Peptidase_C59"/>
</dbReference>
<dbReference type="Pfam" id="PF02275">
    <property type="entry name" value="CBAH"/>
    <property type="match status" value="1"/>
</dbReference>
<proteinExistence type="inferred from homology"/>
<reference evidence="4" key="1">
    <citation type="submission" date="2018-06" db="EMBL/GenBank/DDBJ databases">
        <authorList>
            <person name="Zhirakovskaya E."/>
        </authorList>
    </citation>
    <scope>NUCLEOTIDE SEQUENCE</scope>
</reference>
<feature type="domain" description="Choloylglycine hydrolase/NAAA C-terminal" evidence="3">
    <location>
        <begin position="21"/>
        <end position="203"/>
    </location>
</feature>
<organism evidence="4">
    <name type="scientific">hydrothermal vent metagenome</name>
    <dbReference type="NCBI Taxonomy" id="652676"/>
    <lineage>
        <taxon>unclassified sequences</taxon>
        <taxon>metagenomes</taxon>
        <taxon>ecological metagenomes</taxon>
    </lineage>
</organism>
<evidence type="ECO:0000256" key="2">
    <source>
        <dbReference type="ARBA" id="ARBA00022801"/>
    </source>
</evidence>
<dbReference type="EMBL" id="UOGD01000169">
    <property type="protein sequence ID" value="VAX20430.1"/>
    <property type="molecule type" value="Genomic_DNA"/>
</dbReference>
<dbReference type="PANTHER" id="PTHR35527:SF2">
    <property type="entry name" value="HYDROLASE"/>
    <property type="match status" value="1"/>
</dbReference>